<dbReference type="STRING" id="150146.SAMN05443667_11677"/>
<reference evidence="3" key="1">
    <citation type="submission" date="2016-10" db="EMBL/GenBank/DDBJ databases">
        <authorList>
            <person name="Varghese N."/>
            <person name="Submissions S."/>
        </authorList>
    </citation>
    <scope>NUCLEOTIDE SEQUENCE [LARGE SCALE GENOMIC DNA]</scope>
    <source>
        <strain evidence="3">DSM 22376</strain>
    </source>
</reference>
<dbReference type="PANTHER" id="PTHR11695:SF294">
    <property type="entry name" value="RETICULON-4-INTERACTING PROTEIN 1, MITOCHONDRIAL"/>
    <property type="match status" value="1"/>
</dbReference>
<dbReference type="SUPFAM" id="SSF51735">
    <property type="entry name" value="NAD(P)-binding Rossmann-fold domains"/>
    <property type="match status" value="1"/>
</dbReference>
<evidence type="ECO:0000313" key="3">
    <source>
        <dbReference type="Proteomes" id="UP000198951"/>
    </source>
</evidence>
<evidence type="ECO:0000259" key="1">
    <source>
        <dbReference type="Pfam" id="PF00107"/>
    </source>
</evidence>
<dbReference type="InterPro" id="IPR036291">
    <property type="entry name" value="NAD(P)-bd_dom_sf"/>
</dbReference>
<dbReference type="PANTHER" id="PTHR11695">
    <property type="entry name" value="ALCOHOL DEHYDROGENASE RELATED"/>
    <property type="match status" value="1"/>
</dbReference>
<gene>
    <name evidence="2" type="ORF">SAMN05443667_11677</name>
</gene>
<dbReference type="AlphaFoldDB" id="A0A1H4G322"/>
<dbReference type="EMBL" id="FNRD01000016">
    <property type="protein sequence ID" value="SEB03989.1"/>
    <property type="molecule type" value="Genomic_DNA"/>
</dbReference>
<dbReference type="Proteomes" id="UP000198951">
    <property type="component" value="Unassembled WGS sequence"/>
</dbReference>
<accession>A0A1H4G322</accession>
<dbReference type="InterPro" id="IPR050700">
    <property type="entry name" value="YIM1/Zinc_Alcohol_DH_Fams"/>
</dbReference>
<keyword evidence="3" id="KW-1185">Reference proteome</keyword>
<name>A0A1H4G322_9FLAO</name>
<feature type="domain" description="Alcohol dehydrogenase-like C-terminal" evidence="1">
    <location>
        <begin position="55"/>
        <end position="134"/>
    </location>
</feature>
<protein>
    <submittedName>
        <fullName evidence="2">Zinc-binding dehydrogenase</fullName>
    </submittedName>
</protein>
<dbReference type="Pfam" id="PF00107">
    <property type="entry name" value="ADH_zinc_N"/>
    <property type="match status" value="1"/>
</dbReference>
<proteinExistence type="predicted"/>
<dbReference type="InterPro" id="IPR013149">
    <property type="entry name" value="ADH-like_C"/>
</dbReference>
<dbReference type="Gene3D" id="3.40.50.720">
    <property type="entry name" value="NAD(P)-binding Rossmann-like Domain"/>
    <property type="match status" value="1"/>
</dbReference>
<sequence>MGTIAEFVSVNSDLVTKKTKNSSFEEAAALTPIQALESVGIKENDRILIHAEAGGVGSFAIQYAKAKGAIVYTTTSSENVDWVKALGADRVIDYKPEDYKEVANNLDIVFDTLRNEYTFDAFEIIKEGGKVTTIVGPKKSF</sequence>
<organism evidence="2 3">
    <name type="scientific">Flavobacterium gillisiae</name>
    <dbReference type="NCBI Taxonomy" id="150146"/>
    <lineage>
        <taxon>Bacteria</taxon>
        <taxon>Pseudomonadati</taxon>
        <taxon>Bacteroidota</taxon>
        <taxon>Flavobacteriia</taxon>
        <taxon>Flavobacteriales</taxon>
        <taxon>Flavobacteriaceae</taxon>
        <taxon>Flavobacterium</taxon>
    </lineage>
</organism>
<evidence type="ECO:0000313" key="2">
    <source>
        <dbReference type="EMBL" id="SEB03989.1"/>
    </source>
</evidence>
<dbReference type="Gene3D" id="3.90.180.10">
    <property type="entry name" value="Medium-chain alcohol dehydrogenases, catalytic domain"/>
    <property type="match status" value="1"/>
</dbReference>